<proteinExistence type="predicted"/>
<protein>
    <submittedName>
        <fullName evidence="1">Uncharacterized protein</fullName>
    </submittedName>
</protein>
<evidence type="ECO:0000313" key="1">
    <source>
        <dbReference type="EMBL" id="MEK0254094.1"/>
    </source>
</evidence>
<dbReference type="EMBL" id="JBBMLE010000129">
    <property type="protein sequence ID" value="MEK0254094.1"/>
    <property type="molecule type" value="Genomic_DNA"/>
</dbReference>
<accession>A0ABU8ZKH1</accession>
<dbReference type="RefSeq" id="WP_340498235.1">
    <property type="nucleotide sequence ID" value="NZ_JBBMLE010000129.1"/>
</dbReference>
<dbReference type="Proteomes" id="UP001498501">
    <property type="component" value="Unassembled WGS sequence"/>
</dbReference>
<keyword evidence="2" id="KW-1185">Reference proteome</keyword>
<comment type="caution">
    <text evidence="1">The sequence shown here is derived from an EMBL/GenBank/DDBJ whole genome shotgun (WGS) entry which is preliminary data.</text>
</comment>
<evidence type="ECO:0000313" key="2">
    <source>
        <dbReference type="Proteomes" id="UP001498501"/>
    </source>
</evidence>
<gene>
    <name evidence="1" type="ORF">WM018_16860</name>
</gene>
<reference evidence="1 2" key="1">
    <citation type="submission" date="2024-03" db="EMBL/GenBank/DDBJ databases">
        <title>Cross-transmission of Acinetobacter junii carrying blaOXA-58 in a neonatal intensive care unit.</title>
        <authorList>
            <person name="Bour M."/>
            <person name="Potron A."/>
            <person name="Lecointe D."/>
        </authorList>
    </citation>
    <scope>NUCLEOTIDE SEQUENCE [LARGE SCALE GENOMIC DNA]</scope>
    <source>
        <strain evidence="1 2">21A3096 case 1</strain>
    </source>
</reference>
<feature type="non-terminal residue" evidence="1">
    <location>
        <position position="1"/>
    </location>
</feature>
<name>A0ABU8ZKH1_ACIJU</name>
<organism evidence="1 2">
    <name type="scientific">Acinetobacter junii</name>
    <dbReference type="NCBI Taxonomy" id="40215"/>
    <lineage>
        <taxon>Bacteria</taxon>
        <taxon>Pseudomonadati</taxon>
        <taxon>Pseudomonadota</taxon>
        <taxon>Gammaproteobacteria</taxon>
        <taxon>Moraxellales</taxon>
        <taxon>Moraxellaceae</taxon>
        <taxon>Acinetobacter</taxon>
    </lineage>
</organism>
<sequence>CSFLIKQQQIHCSLKFGKSSFKVWQKYCFKVKKFGKSSFKFGKSSFLKSESLAMRGLEGGLKAFKSFLKE</sequence>